<evidence type="ECO:0000256" key="1">
    <source>
        <dbReference type="SAM" id="Phobius"/>
    </source>
</evidence>
<organism evidence="2 3">
    <name type="scientific">Maribacter algicola</name>
    <dbReference type="NCBI Taxonomy" id="2498892"/>
    <lineage>
        <taxon>Bacteria</taxon>
        <taxon>Pseudomonadati</taxon>
        <taxon>Bacteroidota</taxon>
        <taxon>Flavobacteriia</taxon>
        <taxon>Flavobacteriales</taxon>
        <taxon>Flavobacteriaceae</taxon>
        <taxon>Maribacter</taxon>
    </lineage>
</organism>
<comment type="caution">
    <text evidence="2">The sequence shown here is derived from an EMBL/GenBank/DDBJ whole genome shotgun (WGS) entry which is preliminary data.</text>
</comment>
<reference evidence="3" key="2">
    <citation type="submission" date="2018-12" db="EMBL/GenBank/DDBJ databases">
        <title>Maribacter lutimaris sp. nov., isolated from marine sediment.</title>
        <authorList>
            <person name="Kim K.K."/>
        </authorList>
    </citation>
    <scope>NUCLEOTIDE SEQUENCE [LARGE SCALE GENOMIC DNA]</scope>
    <source>
        <strain evidence="3">PoM-212</strain>
    </source>
</reference>
<protein>
    <submittedName>
        <fullName evidence="2">Cytochrome C oxidase Cbb3</fullName>
    </submittedName>
</protein>
<dbReference type="OrthoDB" id="1493774at2"/>
<feature type="transmembrane region" description="Helical" evidence="1">
    <location>
        <begin position="6"/>
        <end position="25"/>
    </location>
</feature>
<dbReference type="EMBL" id="QUSX01000001">
    <property type="protein sequence ID" value="RRQ49540.1"/>
    <property type="molecule type" value="Genomic_DNA"/>
</dbReference>
<dbReference type="Pfam" id="PF05751">
    <property type="entry name" value="FixH"/>
    <property type="match status" value="1"/>
</dbReference>
<dbReference type="Proteomes" id="UP000286990">
    <property type="component" value="Unassembled WGS sequence"/>
</dbReference>
<keyword evidence="1" id="KW-0812">Transmembrane</keyword>
<sequence>MKINWGTGIVLAFIGFIGFILFFVVRMSTDNRANHDLVTEDYYRQELAYQKEIDAQNNATKDINKLQVRKSPDGLEIIFPEKVNPREIEGTVSLYRPSNKQLDFDLPISLSNNHLLIPDNRLLDGRWDIKIHWNYNGTDYLHKENIIY</sequence>
<keyword evidence="1" id="KW-0472">Membrane</keyword>
<keyword evidence="3" id="KW-1185">Reference proteome</keyword>
<accession>A0A426RKQ4</accession>
<evidence type="ECO:0000313" key="3">
    <source>
        <dbReference type="Proteomes" id="UP000286990"/>
    </source>
</evidence>
<dbReference type="AlphaFoldDB" id="A0A426RKQ4"/>
<dbReference type="InterPro" id="IPR008620">
    <property type="entry name" value="FixH"/>
</dbReference>
<gene>
    <name evidence="2" type="ORF">DZC72_02745</name>
</gene>
<dbReference type="RefSeq" id="WP_125221363.1">
    <property type="nucleotide sequence ID" value="NZ_QUSX01000001.1"/>
</dbReference>
<name>A0A426RKQ4_9FLAO</name>
<proteinExistence type="predicted"/>
<evidence type="ECO:0000313" key="2">
    <source>
        <dbReference type="EMBL" id="RRQ49540.1"/>
    </source>
</evidence>
<keyword evidence="1" id="KW-1133">Transmembrane helix</keyword>
<reference evidence="3" key="1">
    <citation type="submission" date="2018-08" db="EMBL/GenBank/DDBJ databases">
        <authorList>
            <person name="Khan S.A."/>
            <person name="J S.E."/>
        </authorList>
    </citation>
    <scope>NUCLEOTIDE SEQUENCE [LARGE SCALE GENOMIC DNA]</scope>
    <source>
        <strain evidence="3">PoM-212</strain>
    </source>
</reference>